<dbReference type="PROSITE" id="PS51986">
    <property type="entry name" value="GS_BETA_GRASP"/>
    <property type="match status" value="1"/>
</dbReference>
<dbReference type="GO" id="GO:0006542">
    <property type="term" value="P:glutamine biosynthetic process"/>
    <property type="evidence" value="ECO:0007669"/>
    <property type="project" value="InterPro"/>
</dbReference>
<organism evidence="16 17">
    <name type="scientific">Mola mola</name>
    <name type="common">Ocean sunfish</name>
    <name type="synonym">Tetraodon mola</name>
    <dbReference type="NCBI Taxonomy" id="94237"/>
    <lineage>
        <taxon>Eukaryota</taxon>
        <taxon>Metazoa</taxon>
        <taxon>Chordata</taxon>
        <taxon>Craniata</taxon>
        <taxon>Vertebrata</taxon>
        <taxon>Euteleostomi</taxon>
        <taxon>Actinopterygii</taxon>
        <taxon>Neopterygii</taxon>
        <taxon>Teleostei</taxon>
        <taxon>Neoteleostei</taxon>
        <taxon>Acanthomorphata</taxon>
        <taxon>Eupercaria</taxon>
        <taxon>Tetraodontiformes</taxon>
        <taxon>Molidae</taxon>
        <taxon>Mola</taxon>
    </lineage>
</organism>
<proteinExistence type="inferred from homology"/>
<evidence type="ECO:0000256" key="6">
    <source>
        <dbReference type="ARBA" id="ARBA00021364"/>
    </source>
</evidence>
<dbReference type="Ensembl" id="ENSMMOT00000024014.1">
    <property type="protein sequence ID" value="ENSMMOP00000023622.1"/>
    <property type="gene ID" value="ENSMMOG00000017150.1"/>
</dbReference>
<reference evidence="16" key="1">
    <citation type="submission" date="2025-08" db="UniProtKB">
        <authorList>
            <consortium name="Ensembl"/>
        </authorList>
    </citation>
    <scope>IDENTIFICATION</scope>
</reference>
<dbReference type="AlphaFoldDB" id="A0A3Q4BR54"/>
<evidence type="ECO:0000256" key="10">
    <source>
        <dbReference type="ARBA" id="ARBA00022840"/>
    </source>
</evidence>
<evidence type="ECO:0000256" key="1">
    <source>
        <dbReference type="ARBA" id="ARBA00001936"/>
    </source>
</evidence>
<dbReference type="InterPro" id="IPR008146">
    <property type="entry name" value="Gln_synth_cat_dom"/>
</dbReference>
<dbReference type="EC" id="6.3.1.2" evidence="5"/>
<keyword evidence="8" id="KW-0436">Ligase</keyword>
<dbReference type="InterPro" id="IPR036651">
    <property type="entry name" value="Gln_synt_N_sf"/>
</dbReference>
<dbReference type="GO" id="GO:0005524">
    <property type="term" value="F:ATP binding"/>
    <property type="evidence" value="ECO:0007669"/>
    <property type="project" value="UniProtKB-KW"/>
</dbReference>
<dbReference type="SUPFAM" id="SSF54368">
    <property type="entry name" value="Glutamine synthetase, N-terminal domain"/>
    <property type="match status" value="1"/>
</dbReference>
<evidence type="ECO:0000256" key="2">
    <source>
        <dbReference type="ARBA" id="ARBA00004173"/>
    </source>
</evidence>
<evidence type="ECO:0000313" key="17">
    <source>
        <dbReference type="Proteomes" id="UP000261620"/>
    </source>
</evidence>
<evidence type="ECO:0000256" key="13">
    <source>
        <dbReference type="ARBA" id="ARBA00030668"/>
    </source>
</evidence>
<evidence type="ECO:0000256" key="5">
    <source>
        <dbReference type="ARBA" id="ARBA00012937"/>
    </source>
</evidence>
<sequence length="294" mass="33445">YAVLGFTQAHVCFLSQIFGVKIMSTSVSSKLNKGFWIDGSGEGLCCKTKTVDFEPKTTEDLPEWNFDGRSTYQSEGSNNDMFLIPKAMYRDLFRKDPNKLVLFEILTYNRKPAGEWARRNTRTGVHSLGLFALDQGLITVEWEQIRCLYAGVKISSSNAEVMSAQWEFRIARFILHRVCEDFGLVASFDPKPMPGNWNKDGAMKLIEELIDRLAKRHRYHIWAYDPKRGLDNFSADVAICGTSIRIPRLVGPDKKGYLKDRRPSANCDPYSVTEALVCTCLLREEGETPSDYIK</sequence>
<dbReference type="InterPro" id="IPR050292">
    <property type="entry name" value="Glutamine_Synthetase"/>
</dbReference>
<dbReference type="Gene3D" id="3.30.590.10">
    <property type="entry name" value="Glutamine synthetase/guanido kinase, catalytic domain"/>
    <property type="match status" value="1"/>
</dbReference>
<comment type="cofactor">
    <cofactor evidence="1">
        <name>Mn(2+)</name>
        <dbReference type="ChEBI" id="CHEBI:29035"/>
    </cofactor>
</comment>
<evidence type="ECO:0000256" key="14">
    <source>
        <dbReference type="PROSITE-ProRule" id="PRU01330"/>
    </source>
</evidence>
<dbReference type="FunFam" id="3.30.590.10:FF:000011">
    <property type="entry name" value="Glutamine synthetase"/>
    <property type="match status" value="1"/>
</dbReference>
<keyword evidence="10" id="KW-0067">ATP-binding</keyword>
<dbReference type="SUPFAM" id="SSF55931">
    <property type="entry name" value="Glutamine synthetase/guanido kinase"/>
    <property type="match status" value="1"/>
</dbReference>
<keyword evidence="17" id="KW-1185">Reference proteome</keyword>
<dbReference type="InterPro" id="IPR014746">
    <property type="entry name" value="Gln_synth/guanido_kin_cat_dom"/>
</dbReference>
<dbReference type="GO" id="GO:0005739">
    <property type="term" value="C:mitochondrion"/>
    <property type="evidence" value="ECO:0007669"/>
    <property type="project" value="UniProtKB-SubCell"/>
</dbReference>
<dbReference type="PANTHER" id="PTHR20852:SF45">
    <property type="entry name" value="GLUTAMINE SYNTHETASE"/>
    <property type="match status" value="1"/>
</dbReference>
<evidence type="ECO:0000256" key="9">
    <source>
        <dbReference type="ARBA" id="ARBA00022741"/>
    </source>
</evidence>
<evidence type="ECO:0000256" key="4">
    <source>
        <dbReference type="ARBA" id="ARBA00009897"/>
    </source>
</evidence>
<dbReference type="SMART" id="SM01230">
    <property type="entry name" value="Gln-synt_C"/>
    <property type="match status" value="1"/>
</dbReference>
<protein>
    <recommendedName>
        <fullName evidence="6">Glutamine synthetase</fullName>
        <ecNumber evidence="5">6.3.1.2</ecNumber>
    </recommendedName>
    <alternativeName>
        <fullName evidence="13">Glutamate--ammonia ligase</fullName>
    </alternativeName>
</protein>
<evidence type="ECO:0000313" key="16">
    <source>
        <dbReference type="Ensembl" id="ENSMMOP00000023622.1"/>
    </source>
</evidence>
<keyword evidence="9" id="KW-0547">Nucleotide-binding</keyword>
<reference evidence="16" key="2">
    <citation type="submission" date="2025-09" db="UniProtKB">
        <authorList>
            <consortium name="Ensembl"/>
        </authorList>
    </citation>
    <scope>IDENTIFICATION</scope>
</reference>
<feature type="domain" description="GS beta-grasp" evidence="15">
    <location>
        <begin position="29"/>
        <end position="110"/>
    </location>
</feature>
<evidence type="ECO:0000256" key="3">
    <source>
        <dbReference type="ARBA" id="ARBA00004496"/>
    </source>
</evidence>
<comment type="subcellular location">
    <subcellularLocation>
        <location evidence="3">Cytoplasm</location>
    </subcellularLocation>
    <subcellularLocation>
        <location evidence="2">Mitochondrion</location>
    </subcellularLocation>
</comment>
<dbReference type="GO" id="GO:0004356">
    <property type="term" value="F:glutamine synthetase activity"/>
    <property type="evidence" value="ECO:0007669"/>
    <property type="project" value="UniProtKB-EC"/>
</dbReference>
<dbReference type="InterPro" id="IPR008147">
    <property type="entry name" value="Gln_synt_N"/>
</dbReference>
<name>A0A3Q4BR54_MOLML</name>
<keyword evidence="12" id="KW-0464">Manganese</keyword>
<dbReference type="Gene3D" id="3.10.20.70">
    <property type="entry name" value="Glutamine synthetase, N-terminal domain"/>
    <property type="match status" value="1"/>
</dbReference>
<evidence type="ECO:0000256" key="11">
    <source>
        <dbReference type="ARBA" id="ARBA00023128"/>
    </source>
</evidence>
<comment type="similarity">
    <text evidence="4 14">Belongs to the glutamine synthetase family.</text>
</comment>
<dbReference type="Proteomes" id="UP000261620">
    <property type="component" value="Unplaced"/>
</dbReference>
<evidence type="ECO:0000256" key="7">
    <source>
        <dbReference type="ARBA" id="ARBA00022490"/>
    </source>
</evidence>
<accession>A0A3Q4BR54</accession>
<keyword evidence="11" id="KW-0496">Mitochondrion</keyword>
<evidence type="ECO:0000259" key="15">
    <source>
        <dbReference type="PROSITE" id="PS51986"/>
    </source>
</evidence>
<keyword evidence="7" id="KW-0963">Cytoplasm</keyword>
<dbReference type="PANTHER" id="PTHR20852">
    <property type="entry name" value="GLUTAMINE SYNTHETASE"/>
    <property type="match status" value="1"/>
</dbReference>
<evidence type="ECO:0000256" key="8">
    <source>
        <dbReference type="ARBA" id="ARBA00022598"/>
    </source>
</evidence>
<evidence type="ECO:0000256" key="12">
    <source>
        <dbReference type="ARBA" id="ARBA00023211"/>
    </source>
</evidence>